<dbReference type="InterPro" id="IPR011006">
    <property type="entry name" value="CheY-like_superfamily"/>
</dbReference>
<sequence length="451" mass="50010">MNDTPRLLIVEDDPGLQSQLRWAMSEFDTAIAGNRQEALQALEDHNPEVVVLDLGLPPDPNGASEGLTTLETILELRPEVKVIIASGNEERENAVKAINLGAYDFCAKPVDIELLSIIIGRARHVHRLEIENRKLAARVEKNVFDSLVTGDPAMLEICRTVRRVATTDITVMITGESGTGKELLARAVHENSLRADKAFIAINSAAIPENLLEAELFGYEKGAFTGAVKQTVGKVEMANGGTLFLDEIGDLPLSLQAKLLRFLQDRVIERIGGRREIPVDVRIVCATNKDLEAMMLEGSFREDLFYRLNELPIDVPPLRERRDDSFLLAKYFLGEFNGLYKRAVRGFSDSAEKAIRQYPWPGNVRELENRMKKAVVMADGKVISARDLNLPSQLASEQIAPLKEVRQAVERIHISKALNATRGNISKAADLLGVSRPTLYELLKTLGIEKT</sequence>
<proteinExistence type="predicted"/>
<evidence type="ECO:0000256" key="8">
    <source>
        <dbReference type="PROSITE-ProRule" id="PRU00169"/>
    </source>
</evidence>
<evidence type="ECO:0000256" key="4">
    <source>
        <dbReference type="ARBA" id="ARBA00023015"/>
    </source>
</evidence>
<protein>
    <submittedName>
        <fullName evidence="11">Transcriptional regulatory protein ZraR</fullName>
    </submittedName>
</protein>
<dbReference type="InterPro" id="IPR009057">
    <property type="entry name" value="Homeodomain-like_sf"/>
</dbReference>
<name>A0A1Y5TT19_9PROT</name>
<dbReference type="SUPFAM" id="SSF46689">
    <property type="entry name" value="Homeodomain-like"/>
    <property type="match status" value="1"/>
</dbReference>
<dbReference type="FunCoup" id="A0A1Y5TT19">
    <property type="interactions" value="344"/>
</dbReference>
<dbReference type="InterPro" id="IPR058031">
    <property type="entry name" value="AAA_lid_NorR"/>
</dbReference>
<keyword evidence="4" id="KW-0805">Transcription regulation</keyword>
<dbReference type="EMBL" id="FWFR01000003">
    <property type="protein sequence ID" value="SLN69016.1"/>
    <property type="molecule type" value="Genomic_DNA"/>
</dbReference>
<evidence type="ECO:0000256" key="5">
    <source>
        <dbReference type="ARBA" id="ARBA00023125"/>
    </source>
</evidence>
<dbReference type="RefSeq" id="WP_085884519.1">
    <property type="nucleotide sequence ID" value="NZ_FWFR01000003.1"/>
</dbReference>
<dbReference type="NCBIfam" id="TIGR02915">
    <property type="entry name" value="PEP_resp_reg"/>
    <property type="match status" value="1"/>
</dbReference>
<dbReference type="Gene3D" id="3.40.50.2300">
    <property type="match status" value="1"/>
</dbReference>
<dbReference type="PROSITE" id="PS00676">
    <property type="entry name" value="SIGMA54_INTERACT_2"/>
    <property type="match status" value="1"/>
</dbReference>
<dbReference type="InterPro" id="IPR003593">
    <property type="entry name" value="AAA+_ATPase"/>
</dbReference>
<dbReference type="SMART" id="SM00382">
    <property type="entry name" value="AAA"/>
    <property type="match status" value="1"/>
</dbReference>
<feature type="domain" description="Sigma-54 factor interaction" evidence="9">
    <location>
        <begin position="147"/>
        <end position="376"/>
    </location>
</feature>
<dbReference type="GO" id="GO:0043565">
    <property type="term" value="F:sequence-specific DNA binding"/>
    <property type="evidence" value="ECO:0007669"/>
    <property type="project" value="InterPro"/>
</dbReference>
<evidence type="ECO:0000259" key="9">
    <source>
        <dbReference type="PROSITE" id="PS50045"/>
    </source>
</evidence>
<keyword evidence="1" id="KW-0547">Nucleotide-binding</keyword>
<evidence type="ECO:0000256" key="2">
    <source>
        <dbReference type="ARBA" id="ARBA00022840"/>
    </source>
</evidence>
<keyword evidence="3" id="KW-0902">Two-component regulatory system</keyword>
<dbReference type="Pfam" id="PF00158">
    <property type="entry name" value="Sigma54_activat"/>
    <property type="match status" value="1"/>
</dbReference>
<dbReference type="Gene3D" id="1.10.10.60">
    <property type="entry name" value="Homeodomain-like"/>
    <property type="match status" value="1"/>
</dbReference>
<dbReference type="SMART" id="SM00448">
    <property type="entry name" value="REC"/>
    <property type="match status" value="1"/>
</dbReference>
<dbReference type="PROSITE" id="PS50045">
    <property type="entry name" value="SIGMA54_INTERACT_4"/>
    <property type="match status" value="1"/>
</dbReference>
<organism evidence="11 12">
    <name type="scientific">Oceanibacterium hippocampi</name>
    <dbReference type="NCBI Taxonomy" id="745714"/>
    <lineage>
        <taxon>Bacteria</taxon>
        <taxon>Pseudomonadati</taxon>
        <taxon>Pseudomonadota</taxon>
        <taxon>Alphaproteobacteria</taxon>
        <taxon>Sneathiellales</taxon>
        <taxon>Sneathiellaceae</taxon>
        <taxon>Oceanibacterium</taxon>
    </lineage>
</organism>
<evidence type="ECO:0000313" key="12">
    <source>
        <dbReference type="Proteomes" id="UP000193200"/>
    </source>
</evidence>
<keyword evidence="5" id="KW-0238">DNA-binding</keyword>
<dbReference type="Proteomes" id="UP000193200">
    <property type="component" value="Unassembled WGS sequence"/>
</dbReference>
<dbReference type="CDD" id="cd00009">
    <property type="entry name" value="AAA"/>
    <property type="match status" value="1"/>
</dbReference>
<dbReference type="Gene3D" id="3.40.50.300">
    <property type="entry name" value="P-loop containing nucleotide triphosphate hydrolases"/>
    <property type="match status" value="1"/>
</dbReference>
<dbReference type="SUPFAM" id="SSF52540">
    <property type="entry name" value="P-loop containing nucleoside triphosphate hydrolases"/>
    <property type="match status" value="1"/>
</dbReference>
<keyword evidence="12" id="KW-1185">Reference proteome</keyword>
<dbReference type="GO" id="GO:0000160">
    <property type="term" value="P:phosphorelay signal transduction system"/>
    <property type="evidence" value="ECO:0007669"/>
    <property type="project" value="UniProtKB-KW"/>
</dbReference>
<dbReference type="Gene3D" id="1.10.8.60">
    <property type="match status" value="1"/>
</dbReference>
<evidence type="ECO:0000256" key="1">
    <source>
        <dbReference type="ARBA" id="ARBA00022741"/>
    </source>
</evidence>
<keyword evidence="6" id="KW-0010">Activator</keyword>
<keyword evidence="8" id="KW-0597">Phosphoprotein</keyword>
<dbReference type="FunFam" id="3.40.50.300:FF:000006">
    <property type="entry name" value="DNA-binding transcriptional regulator NtrC"/>
    <property type="match status" value="1"/>
</dbReference>
<dbReference type="PRINTS" id="PR01590">
    <property type="entry name" value="HTHFIS"/>
</dbReference>
<dbReference type="InterPro" id="IPR027417">
    <property type="entry name" value="P-loop_NTPase"/>
</dbReference>
<dbReference type="InParanoid" id="A0A1Y5TT19"/>
<evidence type="ECO:0000313" key="11">
    <source>
        <dbReference type="EMBL" id="SLN69016.1"/>
    </source>
</evidence>
<dbReference type="Pfam" id="PF00072">
    <property type="entry name" value="Response_reg"/>
    <property type="match status" value="1"/>
</dbReference>
<dbReference type="InterPro" id="IPR025662">
    <property type="entry name" value="Sigma_54_int_dom_ATP-bd_1"/>
</dbReference>
<keyword evidence="2" id="KW-0067">ATP-binding</keyword>
<evidence type="ECO:0000256" key="3">
    <source>
        <dbReference type="ARBA" id="ARBA00023012"/>
    </source>
</evidence>
<dbReference type="Pfam" id="PF02954">
    <property type="entry name" value="HTH_8"/>
    <property type="match status" value="1"/>
</dbReference>
<accession>A0A1Y5TT19</accession>
<dbReference type="SUPFAM" id="SSF52172">
    <property type="entry name" value="CheY-like"/>
    <property type="match status" value="1"/>
</dbReference>
<dbReference type="PANTHER" id="PTHR32071:SF113">
    <property type="entry name" value="ALGINATE BIOSYNTHESIS TRANSCRIPTIONAL REGULATORY PROTEIN ALGB"/>
    <property type="match status" value="1"/>
</dbReference>
<dbReference type="InterPro" id="IPR002078">
    <property type="entry name" value="Sigma_54_int"/>
</dbReference>
<dbReference type="OrthoDB" id="9770562at2"/>
<keyword evidence="7" id="KW-0804">Transcription</keyword>
<feature type="domain" description="Response regulatory" evidence="10">
    <location>
        <begin position="6"/>
        <end position="123"/>
    </location>
</feature>
<dbReference type="PROSITE" id="PS00675">
    <property type="entry name" value="SIGMA54_INTERACT_1"/>
    <property type="match status" value="1"/>
</dbReference>
<dbReference type="PROSITE" id="PS00688">
    <property type="entry name" value="SIGMA54_INTERACT_3"/>
    <property type="match status" value="1"/>
</dbReference>
<dbReference type="InterPro" id="IPR002197">
    <property type="entry name" value="HTH_Fis"/>
</dbReference>
<dbReference type="Pfam" id="PF25601">
    <property type="entry name" value="AAA_lid_14"/>
    <property type="match status" value="1"/>
</dbReference>
<dbReference type="AlphaFoldDB" id="A0A1Y5TT19"/>
<reference evidence="11 12" key="1">
    <citation type="submission" date="2017-03" db="EMBL/GenBank/DDBJ databases">
        <authorList>
            <person name="Afonso C.L."/>
            <person name="Miller P.J."/>
            <person name="Scott M.A."/>
            <person name="Spackman E."/>
            <person name="Goraichik I."/>
            <person name="Dimitrov K.M."/>
            <person name="Suarez D.L."/>
            <person name="Swayne D.E."/>
        </authorList>
    </citation>
    <scope>NUCLEOTIDE SEQUENCE [LARGE SCALE GENOMIC DNA]</scope>
    <source>
        <strain evidence="11 12">CECT 7691</strain>
    </source>
</reference>
<evidence type="ECO:0000256" key="7">
    <source>
        <dbReference type="ARBA" id="ARBA00023163"/>
    </source>
</evidence>
<dbReference type="InterPro" id="IPR014264">
    <property type="entry name" value="PEP-CTERM_resp_reg"/>
</dbReference>
<dbReference type="GO" id="GO:0005524">
    <property type="term" value="F:ATP binding"/>
    <property type="evidence" value="ECO:0007669"/>
    <property type="project" value="UniProtKB-KW"/>
</dbReference>
<evidence type="ECO:0000259" key="10">
    <source>
        <dbReference type="PROSITE" id="PS50110"/>
    </source>
</evidence>
<dbReference type="PANTHER" id="PTHR32071">
    <property type="entry name" value="TRANSCRIPTIONAL REGULATORY PROTEIN"/>
    <property type="match status" value="1"/>
</dbReference>
<dbReference type="GO" id="GO:0006355">
    <property type="term" value="P:regulation of DNA-templated transcription"/>
    <property type="evidence" value="ECO:0007669"/>
    <property type="project" value="InterPro"/>
</dbReference>
<dbReference type="PROSITE" id="PS50110">
    <property type="entry name" value="RESPONSE_REGULATORY"/>
    <property type="match status" value="1"/>
</dbReference>
<dbReference type="InterPro" id="IPR025943">
    <property type="entry name" value="Sigma_54_int_dom_ATP-bd_2"/>
</dbReference>
<evidence type="ECO:0000256" key="6">
    <source>
        <dbReference type="ARBA" id="ARBA00023159"/>
    </source>
</evidence>
<dbReference type="InterPro" id="IPR025944">
    <property type="entry name" value="Sigma_54_int_dom_CS"/>
</dbReference>
<dbReference type="InterPro" id="IPR001789">
    <property type="entry name" value="Sig_transdc_resp-reg_receiver"/>
</dbReference>
<feature type="modified residue" description="4-aspartylphosphate" evidence="8">
    <location>
        <position position="53"/>
    </location>
</feature>
<gene>
    <name evidence="11" type="primary">zraR_1</name>
    <name evidence="11" type="ORF">OCH7691_03147</name>
</gene>